<name>A0A7G9YCY1_9EURY</name>
<evidence type="ECO:0000256" key="1">
    <source>
        <dbReference type="SAM" id="Phobius"/>
    </source>
</evidence>
<keyword evidence="1" id="KW-0472">Membrane</keyword>
<reference evidence="2" key="1">
    <citation type="submission" date="2020-06" db="EMBL/GenBank/DDBJ databases">
        <title>Unique genomic features of the anaerobic methanotrophic archaea.</title>
        <authorList>
            <person name="Chadwick G.L."/>
            <person name="Skennerton C.T."/>
            <person name="Laso-Perez R."/>
            <person name="Leu A.O."/>
            <person name="Speth D.R."/>
            <person name="Yu H."/>
            <person name="Morgan-Lang C."/>
            <person name="Hatzenpichler R."/>
            <person name="Goudeau D."/>
            <person name="Malmstrom R."/>
            <person name="Brazelton W.J."/>
            <person name="Woyke T."/>
            <person name="Hallam S.J."/>
            <person name="Tyson G.W."/>
            <person name="Wegener G."/>
            <person name="Boetius A."/>
            <person name="Orphan V."/>
        </authorList>
    </citation>
    <scope>NUCLEOTIDE SEQUENCE</scope>
</reference>
<proteinExistence type="predicted"/>
<protein>
    <submittedName>
        <fullName evidence="2">Uncharacterized protein</fullName>
    </submittedName>
</protein>
<feature type="transmembrane region" description="Helical" evidence="1">
    <location>
        <begin position="204"/>
        <end position="224"/>
    </location>
</feature>
<keyword evidence="1" id="KW-0812">Transmembrane</keyword>
<dbReference type="EMBL" id="MT631158">
    <property type="protein sequence ID" value="QNO45865.1"/>
    <property type="molecule type" value="Genomic_DNA"/>
</dbReference>
<sequence>MGSFDFMVPQNSFTALRLPVSMPSFPMTFVAVPSHVLWIESLKSSPICRWHTRQFSAPSYSEIASCASDADDISGVVSDTSDADAVDTVSLTTAPSPLTSVATAFAAPAIIMTASSAIIIVVLLFIANNLLYYIIRSSCTLSKKSVSLTSLSIRPYTKPAVYRNTDQFDTVPDRIHQQTVPDTIRQSVQPNLCGIMRVTSLPSYIASVFISIPFLNFVHVPAAIDSPRDVLISVKPPFL</sequence>
<dbReference type="AlphaFoldDB" id="A0A7G9YCY1"/>
<keyword evidence="1" id="KW-1133">Transmembrane helix</keyword>
<feature type="transmembrane region" description="Helical" evidence="1">
    <location>
        <begin position="105"/>
        <end position="135"/>
    </location>
</feature>
<accession>A0A7G9YCY1</accession>
<organism evidence="2">
    <name type="scientific">Candidatus Methanogaster sp. ANME-2c ERB4</name>
    <dbReference type="NCBI Taxonomy" id="2759911"/>
    <lineage>
        <taxon>Archaea</taxon>
        <taxon>Methanobacteriati</taxon>
        <taxon>Methanobacteriota</taxon>
        <taxon>Stenosarchaea group</taxon>
        <taxon>Methanomicrobia</taxon>
        <taxon>Methanosarcinales</taxon>
        <taxon>ANME-2 cluster</taxon>
        <taxon>Candidatus Methanogasteraceae</taxon>
        <taxon>Candidatus Methanogaster</taxon>
    </lineage>
</organism>
<gene>
    <name evidence="2" type="ORF">FHFNBGNC_00001</name>
</gene>
<evidence type="ECO:0000313" key="2">
    <source>
        <dbReference type="EMBL" id="QNO45865.1"/>
    </source>
</evidence>